<feature type="domain" description="Acyl-CoA thioesterase 2 C-terminal" evidence="2">
    <location>
        <begin position="304"/>
        <end position="406"/>
    </location>
</feature>
<dbReference type="STRING" id="70415.A0A5S6Q8J3"/>
<dbReference type="GO" id="GO:0006637">
    <property type="term" value="P:acyl-CoA metabolic process"/>
    <property type="evidence" value="ECO:0007669"/>
    <property type="project" value="InterPro"/>
</dbReference>
<dbReference type="GO" id="GO:0009062">
    <property type="term" value="P:fatty acid catabolic process"/>
    <property type="evidence" value="ECO:0007669"/>
    <property type="project" value="TreeGrafter"/>
</dbReference>
<dbReference type="Pfam" id="PF02551">
    <property type="entry name" value="Acyl_CoA_thio"/>
    <property type="match status" value="1"/>
</dbReference>
<accession>A0A5S6Q8J3</accession>
<dbReference type="InterPro" id="IPR025652">
    <property type="entry name" value="TesB_C"/>
</dbReference>
<dbReference type="GO" id="GO:0047617">
    <property type="term" value="F:fatty acyl-CoA hydrolase activity"/>
    <property type="evidence" value="ECO:0007669"/>
    <property type="project" value="InterPro"/>
</dbReference>
<evidence type="ECO:0000259" key="2">
    <source>
        <dbReference type="Pfam" id="PF02551"/>
    </source>
</evidence>
<organism evidence="3 4">
    <name type="scientific">Trichuris muris</name>
    <name type="common">Mouse whipworm</name>
    <dbReference type="NCBI Taxonomy" id="70415"/>
    <lineage>
        <taxon>Eukaryota</taxon>
        <taxon>Metazoa</taxon>
        <taxon>Ecdysozoa</taxon>
        <taxon>Nematoda</taxon>
        <taxon>Enoplea</taxon>
        <taxon>Dorylaimia</taxon>
        <taxon>Trichinellida</taxon>
        <taxon>Trichuridae</taxon>
        <taxon>Trichuris</taxon>
    </lineage>
</organism>
<evidence type="ECO:0000256" key="1">
    <source>
        <dbReference type="ARBA" id="ARBA00006538"/>
    </source>
</evidence>
<dbReference type="Proteomes" id="UP000046395">
    <property type="component" value="Unassembled WGS sequence"/>
</dbReference>
<dbReference type="InterPro" id="IPR042171">
    <property type="entry name" value="Acyl-CoA_hotdog"/>
</dbReference>
<dbReference type="AlphaFoldDB" id="A0A5S6Q8J3"/>
<protein>
    <submittedName>
        <fullName evidence="4">Acyl-CoA thioesterase II domain-containing protein</fullName>
    </submittedName>
</protein>
<evidence type="ECO:0000313" key="3">
    <source>
        <dbReference type="Proteomes" id="UP000046395"/>
    </source>
</evidence>
<dbReference type="SUPFAM" id="SSF54637">
    <property type="entry name" value="Thioesterase/thiol ester dehydrase-isomerase"/>
    <property type="match status" value="2"/>
</dbReference>
<dbReference type="InterPro" id="IPR029069">
    <property type="entry name" value="HotDog_dom_sf"/>
</dbReference>
<keyword evidence="3" id="KW-1185">Reference proteome</keyword>
<reference evidence="4" key="1">
    <citation type="submission" date="2019-12" db="UniProtKB">
        <authorList>
            <consortium name="WormBaseParasite"/>
        </authorList>
    </citation>
    <scope>IDENTIFICATION</scope>
</reference>
<dbReference type="WBParaSite" id="TMUE_1000003445.1">
    <property type="protein sequence ID" value="TMUE_1000003445.1"/>
    <property type="gene ID" value="WBGene00285234"/>
</dbReference>
<name>A0A5S6Q8J3_TRIMR</name>
<comment type="similarity">
    <text evidence="1">Belongs to the C/M/P thioester hydrolase family.</text>
</comment>
<dbReference type="Gene3D" id="2.40.160.210">
    <property type="entry name" value="Acyl-CoA thioesterase, double hotdog domain"/>
    <property type="match status" value="1"/>
</dbReference>
<evidence type="ECO:0000313" key="4">
    <source>
        <dbReference type="WBParaSite" id="TMUE_1000003445.1"/>
    </source>
</evidence>
<dbReference type="GO" id="GO:0005782">
    <property type="term" value="C:peroxisomal matrix"/>
    <property type="evidence" value="ECO:0007669"/>
    <property type="project" value="TreeGrafter"/>
</dbReference>
<dbReference type="CDD" id="cd03444">
    <property type="entry name" value="Thioesterase_II_repeat1"/>
    <property type="match status" value="1"/>
</dbReference>
<sequence>MAYQATVTLNVYRCELVWSKRQRKEQRRKGKVSLRASQQVGSNFPYLLAAQRTWKVGTGEISVVHKLNGPRGVIARRVKGSEPMLRHIKRHLCVFVGGRAYSLPDLLKGVERLDKHVYRLVHGGHFLLINCPSCFRSNKLMEGVVASQRIFGGQMLGQAVYVACNAMMHTQPLVPRSLHVTFTKGGSVNHPLLFVVNDNCSSDHSRKHCTVSVTQRDSTIISINMELQPAENEETSAHEDAIPSCPPPEELPKHDAWFHSYLKMRNADELDYMIVDMMTKGISHTFDNREVDKFYVDDLQLPRNVFWVKAHESLDQREHLVHHAVVSYISDTLMIAAALRPHVSFFSDVSQIASLNHCMWFHHKQINISDWMLYETISTVASGARAFVTGRLWSRQGKLVMTATQEALIRVDSSSKRN</sequence>
<proteinExistence type="inferred from homology"/>
<dbReference type="PANTHER" id="PTHR11066:SF48">
    <property type="entry name" value="ACYL-COA THIOESTERASE II"/>
    <property type="match status" value="1"/>
</dbReference>
<dbReference type="InterPro" id="IPR003703">
    <property type="entry name" value="Acyl_CoA_thio"/>
</dbReference>
<dbReference type="PANTHER" id="PTHR11066">
    <property type="entry name" value="ACYL-COA THIOESTERASE"/>
    <property type="match status" value="1"/>
</dbReference>